<gene>
    <name evidence="1" type="ORF">Tci_886176</name>
</gene>
<proteinExistence type="predicted"/>
<dbReference type="EMBL" id="BKCJ011277849">
    <property type="protein sequence ID" value="GFD14207.1"/>
    <property type="molecule type" value="Genomic_DNA"/>
</dbReference>
<name>A0A699TVU3_TANCI</name>
<feature type="non-terminal residue" evidence="1">
    <location>
        <position position="1"/>
    </location>
</feature>
<accession>A0A699TVU3</accession>
<evidence type="ECO:0000313" key="1">
    <source>
        <dbReference type="EMBL" id="GFD14207.1"/>
    </source>
</evidence>
<sequence>SKSQSFLEGGTQGVEEEDFCTSPELIVAGVFSLSAGPELLCLEAIAVSSSKSTWIVSTILLVHLL</sequence>
<protein>
    <submittedName>
        <fullName evidence="1">Uncharacterized protein</fullName>
    </submittedName>
</protein>
<dbReference type="AlphaFoldDB" id="A0A699TVU3"/>
<reference evidence="1" key="1">
    <citation type="journal article" date="2019" name="Sci. Rep.">
        <title>Draft genome of Tanacetum cinerariifolium, the natural source of mosquito coil.</title>
        <authorList>
            <person name="Yamashiro T."/>
            <person name="Shiraishi A."/>
            <person name="Satake H."/>
            <person name="Nakayama K."/>
        </authorList>
    </citation>
    <scope>NUCLEOTIDE SEQUENCE</scope>
</reference>
<comment type="caution">
    <text evidence="1">The sequence shown here is derived from an EMBL/GenBank/DDBJ whole genome shotgun (WGS) entry which is preliminary data.</text>
</comment>
<organism evidence="1">
    <name type="scientific">Tanacetum cinerariifolium</name>
    <name type="common">Dalmatian daisy</name>
    <name type="synonym">Chrysanthemum cinerariifolium</name>
    <dbReference type="NCBI Taxonomy" id="118510"/>
    <lineage>
        <taxon>Eukaryota</taxon>
        <taxon>Viridiplantae</taxon>
        <taxon>Streptophyta</taxon>
        <taxon>Embryophyta</taxon>
        <taxon>Tracheophyta</taxon>
        <taxon>Spermatophyta</taxon>
        <taxon>Magnoliopsida</taxon>
        <taxon>eudicotyledons</taxon>
        <taxon>Gunneridae</taxon>
        <taxon>Pentapetalae</taxon>
        <taxon>asterids</taxon>
        <taxon>campanulids</taxon>
        <taxon>Asterales</taxon>
        <taxon>Asteraceae</taxon>
        <taxon>Asteroideae</taxon>
        <taxon>Anthemideae</taxon>
        <taxon>Anthemidinae</taxon>
        <taxon>Tanacetum</taxon>
    </lineage>
</organism>